<dbReference type="Pfam" id="PF01968">
    <property type="entry name" value="Hydantoinase_A"/>
    <property type="match status" value="1"/>
</dbReference>
<dbReference type="RefSeq" id="WP_010880423.1">
    <property type="nucleotide sequence ID" value="NC_000918.1"/>
</dbReference>
<dbReference type="HOGENOM" id="CLU_002157_1_2_0"/>
<dbReference type="GO" id="GO:0006749">
    <property type="term" value="P:glutathione metabolic process"/>
    <property type="evidence" value="ECO:0000318"/>
    <property type="project" value="GO_Central"/>
</dbReference>
<feature type="domain" description="Acetophenone carboxylase-like C-terminal" evidence="3">
    <location>
        <begin position="486"/>
        <end position="652"/>
    </location>
</feature>
<dbReference type="SMR" id="O66925"/>
<protein>
    <submittedName>
        <fullName evidence="4">N-methylhydantoinase A</fullName>
    </submittedName>
</protein>
<evidence type="ECO:0000259" key="3">
    <source>
        <dbReference type="Pfam" id="PF19278"/>
    </source>
</evidence>
<dbReference type="KEGG" id="aae:aq_708"/>
<evidence type="ECO:0000313" key="5">
    <source>
        <dbReference type="Proteomes" id="UP000000798"/>
    </source>
</evidence>
<reference evidence="4 5" key="1">
    <citation type="journal article" date="1998" name="Nature">
        <title>The complete genome of the hyperthermophilic bacterium Aquifex aeolicus.</title>
        <authorList>
            <person name="Deckert G."/>
            <person name="Warren P.V."/>
            <person name="Gaasterland T."/>
            <person name="Young W.G."/>
            <person name="Lenox A.L."/>
            <person name="Graham D.E."/>
            <person name="Overbeek R."/>
            <person name="Snead M.A."/>
            <person name="Keller M."/>
            <person name="Aujay M."/>
            <person name="Huber R."/>
            <person name="Feldman R.A."/>
            <person name="Short J.M."/>
            <person name="Olson G.J."/>
            <person name="Swanson R.V."/>
        </authorList>
    </citation>
    <scope>NUCLEOTIDE SEQUENCE [LARGE SCALE GENOMIC DNA]</scope>
    <source>
        <strain evidence="4 5">VF5</strain>
    </source>
</reference>
<dbReference type="InterPro" id="IPR045079">
    <property type="entry name" value="Oxoprolinase-like"/>
</dbReference>
<sequence>MRVYVGVDTGGTFTDFVYWDGKEWRVLKIPSTPSNPAEAVLKGLEKLRRGKALDVVHGSTVATNALLERKGAKTALITNKGFEDVIEIGRQNRERLYDLYYRKPKPLVPRELRFGLNCRINAKGEVLKPINREELKEILKALKEKGVESVAVCMLHSYANPEHEKEVEEELKKNLSVFVSLSSEILPEFREYERCSTTVINAYVSPKMSKYLYYLKDRLREGDLFRVMQSNGGLISPETASKEAVRTILSGPAGGVIGALHLGKLAGFEKLITFDMGGTSTDVSLIYGTPNITTESKIDGLPVKVPMIDINTVGAGGGSIAYVDEGGALRVGPQSAGAQPGPICYGRGGKEITVTDANLFLGRLVPEHFLGGEMKLYPELLEEPFKEMAKKIGLAPTELAEGIIKVANSSMERAIRKVSVERGYNPEEFALFSFGGAGGLHAVLLAKSLNIPKVIIPRNPGLLSAVGMLFADIVKDKVTTVMLKEEEAKPETLEKLFLLMEEKVLSEMEGEGFPPEKVFVERFLDVRYKGQSYEITIPFGENFKETFEKEHERLYGYAHRGRKIEIVNLRIKATGIKEKPPLKEFKERGDKYPKDAILGEREVVFEGRLETFKVLDREKLVYGNVIDFPAIVVEYSSTTLIPPYATAEVDRYGNLIITLL</sequence>
<feature type="domain" description="Hydantoinase A/oxoprolinase" evidence="1">
    <location>
        <begin position="194"/>
        <end position="476"/>
    </location>
</feature>
<dbReference type="PANTHER" id="PTHR11365:SF23">
    <property type="entry name" value="HYPOTHETICAL 5-OXOPROLINASE (EUROFUNG)-RELATED"/>
    <property type="match status" value="1"/>
</dbReference>
<dbReference type="PIR" id="A70362">
    <property type="entry name" value="A70362"/>
</dbReference>
<dbReference type="STRING" id="224324.aq_708"/>
<evidence type="ECO:0000313" key="4">
    <source>
        <dbReference type="EMBL" id="AAC06888.1"/>
    </source>
</evidence>
<dbReference type="PANTHER" id="PTHR11365">
    <property type="entry name" value="5-OXOPROLINASE RELATED"/>
    <property type="match status" value="1"/>
</dbReference>
<dbReference type="Pfam" id="PF05378">
    <property type="entry name" value="Hydant_A_N"/>
    <property type="match status" value="1"/>
</dbReference>
<gene>
    <name evidence="4" type="primary">hyuA</name>
    <name evidence="4" type="ordered locus">aq_708</name>
</gene>
<dbReference type="GO" id="GO:0005829">
    <property type="term" value="C:cytosol"/>
    <property type="evidence" value="ECO:0000318"/>
    <property type="project" value="GO_Central"/>
</dbReference>
<accession>O66925</accession>
<dbReference type="InterPro" id="IPR008040">
    <property type="entry name" value="Hydant_A_N"/>
</dbReference>
<dbReference type="AlphaFoldDB" id="O66925"/>
<dbReference type="InterPro" id="IPR002821">
    <property type="entry name" value="Hydantoinase_A"/>
</dbReference>
<keyword evidence="5" id="KW-1185">Reference proteome</keyword>
<dbReference type="InParanoid" id="O66925"/>
<dbReference type="eggNOG" id="COG0145">
    <property type="taxonomic scope" value="Bacteria"/>
</dbReference>
<evidence type="ECO:0000259" key="1">
    <source>
        <dbReference type="Pfam" id="PF01968"/>
    </source>
</evidence>
<dbReference type="GO" id="GO:0017168">
    <property type="term" value="F:5-oxoprolinase (ATP-hydrolyzing) activity"/>
    <property type="evidence" value="ECO:0000318"/>
    <property type="project" value="GO_Central"/>
</dbReference>
<organism evidence="4 5">
    <name type="scientific">Aquifex aeolicus (strain VF5)</name>
    <dbReference type="NCBI Taxonomy" id="224324"/>
    <lineage>
        <taxon>Bacteria</taxon>
        <taxon>Pseudomonadati</taxon>
        <taxon>Aquificota</taxon>
        <taxon>Aquificia</taxon>
        <taxon>Aquificales</taxon>
        <taxon>Aquificaceae</taxon>
        <taxon>Aquifex</taxon>
    </lineage>
</organism>
<dbReference type="InterPro" id="IPR049517">
    <property type="entry name" value="ACX-like_C"/>
</dbReference>
<evidence type="ECO:0000259" key="2">
    <source>
        <dbReference type="Pfam" id="PF05378"/>
    </source>
</evidence>
<dbReference type="EnsemblBacteria" id="AAC06888">
    <property type="protein sequence ID" value="AAC06888"/>
    <property type="gene ID" value="aq_708"/>
</dbReference>
<dbReference type="PATRIC" id="fig|224324.8.peg.567"/>
<proteinExistence type="predicted"/>
<dbReference type="OrthoDB" id="9768323at2"/>
<name>O66925_AQUAE</name>
<dbReference type="EMBL" id="AE000657">
    <property type="protein sequence ID" value="AAC06888.1"/>
    <property type="molecule type" value="Genomic_DNA"/>
</dbReference>
<dbReference type="Proteomes" id="UP000000798">
    <property type="component" value="Chromosome"/>
</dbReference>
<dbReference type="Pfam" id="PF19278">
    <property type="entry name" value="Hydant_A_C"/>
    <property type="match status" value="1"/>
</dbReference>
<feature type="domain" description="Hydantoinase/oxoprolinase N-terminal" evidence="2">
    <location>
        <begin position="5"/>
        <end position="174"/>
    </location>
</feature>